<dbReference type="HOGENOM" id="CLU_186025_0_0_0"/>
<dbReference type="Gene3D" id="3.30.420.10">
    <property type="entry name" value="Ribonuclease H-like superfamily/Ribonuclease H"/>
    <property type="match status" value="1"/>
</dbReference>
<organism evidence="2 3">
    <name type="scientific">Leptotrichia wadei (strain F0279)</name>
    <dbReference type="NCBI Taxonomy" id="888055"/>
    <lineage>
        <taxon>Bacteria</taxon>
        <taxon>Fusobacteriati</taxon>
        <taxon>Fusobacteriota</taxon>
        <taxon>Fusobacteriia</taxon>
        <taxon>Fusobacteriales</taxon>
        <taxon>Leptotrichiaceae</taxon>
        <taxon>Leptotrichia</taxon>
    </lineage>
</organism>
<dbReference type="EMBL" id="AWVM01000037">
    <property type="protein sequence ID" value="ERK52703.1"/>
    <property type="molecule type" value="Genomic_DNA"/>
</dbReference>
<dbReference type="RefSeq" id="WP_021746350.1">
    <property type="nucleotide sequence ID" value="NZ_KI271406.1"/>
</dbReference>
<evidence type="ECO:0000313" key="3">
    <source>
        <dbReference type="Proteomes" id="UP000016626"/>
    </source>
</evidence>
<evidence type="ECO:0000256" key="1">
    <source>
        <dbReference type="SAM" id="MobiDB-lite"/>
    </source>
</evidence>
<dbReference type="InterPro" id="IPR036397">
    <property type="entry name" value="RNaseH_sf"/>
</dbReference>
<reference evidence="2 3" key="1">
    <citation type="submission" date="2013-06" db="EMBL/GenBank/DDBJ databases">
        <authorList>
            <person name="Weinstock G."/>
            <person name="Sodergren E."/>
            <person name="Lobos E.A."/>
            <person name="Fulton L."/>
            <person name="Fulton R."/>
            <person name="Courtney L."/>
            <person name="Fronick C."/>
            <person name="O'Laughlin M."/>
            <person name="Godfrey J."/>
            <person name="Wilson R.M."/>
            <person name="Miner T."/>
            <person name="Farmer C."/>
            <person name="Delehaunty K."/>
            <person name="Cordes M."/>
            <person name="Minx P."/>
            <person name="Tomlinson C."/>
            <person name="Chen J."/>
            <person name="Wollam A."/>
            <person name="Pepin K.H."/>
            <person name="Bhonagiri V."/>
            <person name="Zhang X."/>
            <person name="Warren W."/>
            <person name="Mitreva M."/>
            <person name="Mardis E.R."/>
            <person name="Wilson R.K."/>
        </authorList>
    </citation>
    <scope>NUCLEOTIDE SEQUENCE [LARGE SCALE GENOMIC DNA]</scope>
    <source>
        <strain evidence="2 3">F0279</strain>
    </source>
</reference>
<name>U2RGL4_LEPWF</name>
<dbReference type="AlphaFoldDB" id="U2RGL4"/>
<gene>
    <name evidence="2" type="ORF">HMPREF9015_00807</name>
</gene>
<accession>U2RGL4</accession>
<dbReference type="Proteomes" id="UP000016626">
    <property type="component" value="Unassembled WGS sequence"/>
</dbReference>
<dbReference type="GO" id="GO:0003676">
    <property type="term" value="F:nucleic acid binding"/>
    <property type="evidence" value="ECO:0007669"/>
    <property type="project" value="InterPro"/>
</dbReference>
<proteinExistence type="predicted"/>
<sequence length="93" mass="10560">MLRIADEESTYQTSKFLEGLEKELGFVIKKVQTDNGKEFTNSESDKKTLFELKLEEEGIRVHIRHGRTGKLKEATGLTASTTRGRNSKARKNC</sequence>
<evidence type="ECO:0000313" key="2">
    <source>
        <dbReference type="EMBL" id="ERK52703.1"/>
    </source>
</evidence>
<comment type="caution">
    <text evidence="2">The sequence shown here is derived from an EMBL/GenBank/DDBJ whole genome shotgun (WGS) entry which is preliminary data.</text>
</comment>
<dbReference type="PATRIC" id="fig|888055.3.peg.778"/>
<protein>
    <submittedName>
        <fullName evidence="2">Uncharacterized protein</fullName>
    </submittedName>
</protein>
<feature type="region of interest" description="Disordered" evidence="1">
    <location>
        <begin position="70"/>
        <end position="93"/>
    </location>
</feature>